<evidence type="ECO:0000256" key="1">
    <source>
        <dbReference type="SAM" id="SignalP"/>
    </source>
</evidence>
<dbReference type="AlphaFoldDB" id="A0A6M9PRV2"/>
<gene>
    <name evidence="2" type="ORF">DN92_04835</name>
</gene>
<name>A0A6M9PRV2_9BURK</name>
<dbReference type="Proteomes" id="UP000501090">
    <property type="component" value="Chromosome"/>
</dbReference>
<keyword evidence="1" id="KW-0732">Signal</keyword>
<feature type="chain" id="PRO_5026815437" description="Transporter" evidence="1">
    <location>
        <begin position="18"/>
        <end position="278"/>
    </location>
</feature>
<evidence type="ECO:0008006" key="4">
    <source>
        <dbReference type="Google" id="ProtNLM"/>
    </source>
</evidence>
<dbReference type="EMBL" id="CP028940">
    <property type="protein sequence ID" value="QKM61515.1"/>
    <property type="molecule type" value="Genomic_DNA"/>
</dbReference>
<feature type="signal peptide" evidence="1">
    <location>
        <begin position="1"/>
        <end position="17"/>
    </location>
</feature>
<organism evidence="2 3">
    <name type="scientific">Polynucleobacter arcticus</name>
    <dbReference type="NCBI Taxonomy" id="1743165"/>
    <lineage>
        <taxon>Bacteria</taxon>
        <taxon>Pseudomonadati</taxon>
        <taxon>Pseudomonadota</taxon>
        <taxon>Betaproteobacteria</taxon>
        <taxon>Burkholderiales</taxon>
        <taxon>Burkholderiaceae</taxon>
        <taxon>Polynucleobacter</taxon>
    </lineage>
</organism>
<reference evidence="2 3" key="1">
    <citation type="submission" date="2018-04" db="EMBL/GenBank/DDBJ databases">
        <title>Polynucleobacter sp. UK-Long2-W17 genome.</title>
        <authorList>
            <person name="Hahn M.W."/>
        </authorList>
    </citation>
    <scope>NUCLEOTIDE SEQUENCE [LARGE SCALE GENOMIC DNA]</scope>
    <source>
        <strain evidence="2 3">UK-Long2-W17</strain>
    </source>
</reference>
<dbReference type="KEGG" id="pard:DN92_04835"/>
<protein>
    <recommendedName>
        <fullName evidence="4">Transporter</fullName>
    </recommendedName>
</protein>
<evidence type="ECO:0000313" key="2">
    <source>
        <dbReference type="EMBL" id="QKM61515.1"/>
    </source>
</evidence>
<evidence type="ECO:0000313" key="3">
    <source>
        <dbReference type="Proteomes" id="UP000501090"/>
    </source>
</evidence>
<accession>A0A6M9PRV2</accession>
<sequence>MRLIAALLLLMPLTSNAFEPLNTDDAGTVAKNKNQIEQYFFTTASHGGGIANTVDVITPGEEYFGGGKAKAFPFTYTRGITENTEASIGATYFASPRGNYSPVANKVIALKWRFAEDIDGKWALAVKPSLTLPGSPQQQVQGLDLAMPAYGFNLIGSRYWDVVELHVNASYTNSPYNTNYLIGGSSTPNRTNTLFFSAAPVWTVVKGFRLALDTGITTSPPTDEPYFTNYALLAAIISASDQLDIGLSYMRSAANMGVVLSNNGISSSRSEIGFTWRF</sequence>
<proteinExistence type="predicted"/>
<keyword evidence="3" id="KW-1185">Reference proteome</keyword>